<evidence type="ECO:0000256" key="4">
    <source>
        <dbReference type="PROSITE-ProRule" id="PRU00175"/>
    </source>
</evidence>
<reference evidence="8" key="1">
    <citation type="journal article" date="2020" name="Microb. Genom.">
        <title>Genetic diversity of clinical and environmental Mucorales isolates obtained from an investigation of mucormycosis cases among solid organ transplant recipients.</title>
        <authorList>
            <person name="Nguyen M.H."/>
            <person name="Kaul D."/>
            <person name="Muto C."/>
            <person name="Cheng S.J."/>
            <person name="Richter R.A."/>
            <person name="Bruno V.M."/>
            <person name="Liu G."/>
            <person name="Beyhan S."/>
            <person name="Sundermann A.J."/>
            <person name="Mounaud S."/>
            <person name="Pasculle A.W."/>
            <person name="Nierman W.C."/>
            <person name="Driscoll E."/>
            <person name="Cumbie R."/>
            <person name="Clancy C.J."/>
            <person name="Dupont C.L."/>
        </authorList>
    </citation>
    <scope>NUCLEOTIDE SEQUENCE</scope>
    <source>
        <strain evidence="8">GL11</strain>
    </source>
</reference>
<dbReference type="InterPro" id="IPR001870">
    <property type="entry name" value="B30.2/SPRY"/>
</dbReference>
<keyword evidence="9" id="KW-1185">Reference proteome</keyword>
<dbReference type="Gene3D" id="2.60.120.920">
    <property type="match status" value="2"/>
</dbReference>
<keyword evidence="3" id="KW-0862">Zinc</keyword>
<dbReference type="Gene3D" id="3.30.40.10">
    <property type="entry name" value="Zinc/RING finger domain, C3HC4 (zinc finger)"/>
    <property type="match status" value="1"/>
</dbReference>
<comment type="caution">
    <text evidence="8">The sequence shown here is derived from an EMBL/GenBank/DDBJ whole genome shotgun (WGS) entry which is preliminary data.</text>
</comment>
<gene>
    <name evidence="8" type="ORF">G6F64_011655</name>
</gene>
<dbReference type="SUPFAM" id="SSF49899">
    <property type="entry name" value="Concanavalin A-like lectins/glucanases"/>
    <property type="match status" value="1"/>
</dbReference>
<feature type="compositionally biased region" description="Polar residues" evidence="5">
    <location>
        <begin position="607"/>
        <end position="619"/>
    </location>
</feature>
<dbReference type="InterPro" id="IPR043136">
    <property type="entry name" value="B30.2/SPRY_sf"/>
</dbReference>
<feature type="region of interest" description="Disordered" evidence="5">
    <location>
        <begin position="487"/>
        <end position="624"/>
    </location>
</feature>
<dbReference type="InterPro" id="IPR001841">
    <property type="entry name" value="Znf_RING"/>
</dbReference>
<dbReference type="Pfam" id="PF00622">
    <property type="entry name" value="SPRY"/>
    <property type="match status" value="1"/>
</dbReference>
<feature type="compositionally biased region" description="Low complexity" evidence="5">
    <location>
        <begin position="556"/>
        <end position="568"/>
    </location>
</feature>
<dbReference type="GO" id="GO:0008270">
    <property type="term" value="F:zinc ion binding"/>
    <property type="evidence" value="ECO:0007669"/>
    <property type="project" value="UniProtKB-KW"/>
</dbReference>
<evidence type="ECO:0000256" key="1">
    <source>
        <dbReference type="ARBA" id="ARBA00022723"/>
    </source>
</evidence>
<evidence type="ECO:0000259" key="7">
    <source>
        <dbReference type="PROSITE" id="PS50188"/>
    </source>
</evidence>
<dbReference type="PROSITE" id="PS50188">
    <property type="entry name" value="B302_SPRY"/>
    <property type="match status" value="1"/>
</dbReference>
<dbReference type="Pfam" id="PF13920">
    <property type="entry name" value="zf-C3HC4_3"/>
    <property type="match status" value="1"/>
</dbReference>
<proteinExistence type="predicted"/>
<dbReference type="GO" id="GO:0051603">
    <property type="term" value="P:proteolysis involved in protein catabolic process"/>
    <property type="evidence" value="ECO:0007669"/>
    <property type="project" value="TreeGrafter"/>
</dbReference>
<dbReference type="GO" id="GO:0005737">
    <property type="term" value="C:cytoplasm"/>
    <property type="evidence" value="ECO:0007669"/>
    <property type="project" value="TreeGrafter"/>
</dbReference>
<dbReference type="InterPro" id="IPR013320">
    <property type="entry name" value="ConA-like_dom_sf"/>
</dbReference>
<sequence length="786" mass="87524">MSDSDTSDPEAVSNTGREARQVLAEHASKIVEYTWKKMMAVAQNHISMGKIDENGRTITDQEVRTGFYNRERQMVHNLETLFSITHESQGYLSFLSTLTAQLDADNPVAMAFLSHILERSALPDRETLKQASDAILDKLNKKPGRLQRMISLLSGRYRDAARKELVRKQITNHFVVSTYMNPVMNPLQVKLKLNSAILWSLLADKFAGELSTHIWQDKVGSILIESLANPQEEILVRVFSLLALEKFAATAHCKQRIDSLGTNMRELLLEILKECNEANYRILLLSFGDSRPMSSLFTPPVGPLREEWAKYAQLKMCALWALDHAFKNDNQITCPWDLKRLRIILNPYDATSGMKLTNNGLELRNDRNHFESVRATACVKRGKWYYEAQLLSHGIIQIGWATSRCRFSPDEGYGVGDDCVSNGFAFDTFRSAVWADGICVHPNGNRRVRCSVGDVVGTLLDLDNGACTYYINGKDVGMTVEFENPKGAAKSAQSKNTQATNNTRTNNASSATTRTTNTTSTANNANTTATHSADLPSTEHAIVDTARTASSGTILSTSRPANTTTSTTRGVSDNTTRSANNTSPDNNITNHVNNTPLLTSMAPPDQFTEQPSRNGPQNRSKQKKGLGLYPAISLTTNQHVRVNFGDEPWMYRPPITYPYWGINQAGELDEYFKEKVYHWVHKRGRIAHGKSFGPTNTQPLRPRYGADEIPEGQLHFSDSSDEEDAHVHADPDEEDKSTTNLCTICYSEPANITLLPCKHGDIGSQCAAIINKCPLCRTAIQSRKVK</sequence>
<dbReference type="AlphaFoldDB" id="A0A9P6WZ01"/>
<feature type="domain" description="RING-type" evidence="6">
    <location>
        <begin position="742"/>
        <end position="777"/>
    </location>
</feature>
<organism evidence="8 9">
    <name type="scientific">Rhizopus oryzae</name>
    <name type="common">Mucormycosis agent</name>
    <name type="synonym">Rhizopus arrhizus var. delemar</name>
    <dbReference type="NCBI Taxonomy" id="64495"/>
    <lineage>
        <taxon>Eukaryota</taxon>
        <taxon>Fungi</taxon>
        <taxon>Fungi incertae sedis</taxon>
        <taxon>Mucoromycota</taxon>
        <taxon>Mucoromycotina</taxon>
        <taxon>Mucoromycetes</taxon>
        <taxon>Mucorales</taxon>
        <taxon>Mucorineae</taxon>
        <taxon>Rhizopodaceae</taxon>
        <taxon>Rhizopus</taxon>
    </lineage>
</organism>
<feature type="domain" description="B30.2/SPRY" evidence="7">
    <location>
        <begin position="323"/>
        <end position="513"/>
    </location>
</feature>
<protein>
    <submittedName>
        <fullName evidence="8">Uncharacterized protein</fullName>
    </submittedName>
</protein>
<dbReference type="PANTHER" id="PTHR13363">
    <property type="entry name" value="RING FINGER AND SRY DOMAIN-CONTAINING"/>
    <property type="match status" value="1"/>
</dbReference>
<evidence type="ECO:0000313" key="8">
    <source>
        <dbReference type="EMBL" id="KAG1301597.1"/>
    </source>
</evidence>
<dbReference type="PROSITE" id="PS50089">
    <property type="entry name" value="ZF_RING_2"/>
    <property type="match status" value="1"/>
</dbReference>
<keyword evidence="1" id="KW-0479">Metal-binding</keyword>
<name>A0A9P6WZ01_RHIOR</name>
<dbReference type="GO" id="GO:0004842">
    <property type="term" value="F:ubiquitin-protein transferase activity"/>
    <property type="evidence" value="ECO:0007669"/>
    <property type="project" value="InterPro"/>
</dbReference>
<feature type="compositionally biased region" description="Polar residues" evidence="5">
    <location>
        <begin position="569"/>
        <end position="598"/>
    </location>
</feature>
<feature type="compositionally biased region" description="Low complexity" evidence="5">
    <location>
        <begin position="496"/>
        <end position="530"/>
    </location>
</feature>
<dbReference type="OrthoDB" id="2967263at2759"/>
<keyword evidence="2 4" id="KW-0863">Zinc-finger</keyword>
<evidence type="ECO:0000256" key="2">
    <source>
        <dbReference type="ARBA" id="ARBA00022771"/>
    </source>
</evidence>
<dbReference type="SUPFAM" id="SSF57850">
    <property type="entry name" value="RING/U-box"/>
    <property type="match status" value="1"/>
</dbReference>
<dbReference type="InterPro" id="IPR013083">
    <property type="entry name" value="Znf_RING/FYVE/PHD"/>
</dbReference>
<evidence type="ECO:0000256" key="3">
    <source>
        <dbReference type="ARBA" id="ARBA00022833"/>
    </source>
</evidence>
<feature type="region of interest" description="Disordered" evidence="5">
    <location>
        <begin position="710"/>
        <end position="737"/>
    </location>
</feature>
<dbReference type="Proteomes" id="UP000716291">
    <property type="component" value="Unassembled WGS sequence"/>
</dbReference>
<dbReference type="PANTHER" id="PTHR13363:SF6">
    <property type="entry name" value="RING FINGER AND SPRY DOMAIN-CONTAINING PROTEIN 1"/>
    <property type="match status" value="1"/>
</dbReference>
<dbReference type="SMART" id="SM00449">
    <property type="entry name" value="SPRY"/>
    <property type="match status" value="1"/>
</dbReference>
<evidence type="ECO:0000259" key="6">
    <source>
        <dbReference type="PROSITE" id="PS50089"/>
    </source>
</evidence>
<dbReference type="InterPro" id="IPR003877">
    <property type="entry name" value="SPRY_dom"/>
</dbReference>
<evidence type="ECO:0000256" key="5">
    <source>
        <dbReference type="SAM" id="MobiDB-lite"/>
    </source>
</evidence>
<evidence type="ECO:0000313" key="9">
    <source>
        <dbReference type="Proteomes" id="UP000716291"/>
    </source>
</evidence>
<dbReference type="InterPro" id="IPR045129">
    <property type="entry name" value="RNF123/RKP/RSPRY1"/>
</dbReference>
<dbReference type="EMBL" id="JAANQT010002968">
    <property type="protein sequence ID" value="KAG1301597.1"/>
    <property type="molecule type" value="Genomic_DNA"/>
</dbReference>
<accession>A0A9P6WZ01</accession>